<comment type="caution">
    <text evidence="7">The sequence shown here is derived from an EMBL/GenBank/DDBJ whole genome shotgun (WGS) entry which is preliminary data.</text>
</comment>
<feature type="chain" id="PRO_5040845233" evidence="5">
    <location>
        <begin position="21"/>
        <end position="724"/>
    </location>
</feature>
<dbReference type="Proteomes" id="UP001139971">
    <property type="component" value="Unassembled WGS sequence"/>
</dbReference>
<dbReference type="GO" id="GO:0046872">
    <property type="term" value="F:metal ion binding"/>
    <property type="evidence" value="ECO:0007669"/>
    <property type="project" value="UniProtKB-KW"/>
</dbReference>
<sequence length="724" mass="78759">MHPLSRTLLAVCLCTGVANASTTAPAGTAPPYSRLFEQTYTPAESVNWYVQPDGTIVTFGSGRARSRHESENIFYTFPVRYHEHRAFGFEIHDHVAAGGNSVDIYYSPQYAHYRQPECRSAYRFPYRAAFNNNATFDPVPVVAANPDGTGQKWVCHIRRNAHSGSDGVLRVGDWMEVEFQQFLGLTDSDPVVQGQRVYYTDTYRFRIGYPGLYIEENDVLNARVSAGGAATAPWVRAGESVDQDQVISRQGDMLTYRDDAGQTVTHRILDGTETYDNYIVDSGPADYTSFTREALNTRYPTHRDFLTGRRLFHSSFKTGAHFESGNPALTTIAGLAGGLNVQESCTACHLHNGRGKATAPGQNLSTAVMKIASGRLDAQGRPEPHYYYGNTLQSRSFNAAIAAEPAVRVDYVARPGAYVDGQTYTLQKPAYTFVGGDDRLFASSFAADDPPSRGIAYYSARMPQTIAGLGLLEAIDEETLLERHDPNDADGDGVSGRVALVPDTSGAAPKIGRFGWKADKSSIRQFAAVALRNEIGVKSPLFASLDCGTAQTACATAAQSAAALTEADLQLLTTYTQMIGAPSRRPDEIDRPGAIAGEAVFAQARCGACHAPAMRTGYRHPLAELRGQDIRAYTDLLLHDLGDDLADGLSPNAADNREWRTPPLWGLGLTRVVNGEVRLLHDGRARSIEEAILWHGGEAAASRDAFRALPAASRAQLVEFLETL</sequence>
<keyword evidence="2 4" id="KW-0479">Metal-binding</keyword>
<dbReference type="InterPro" id="IPR009056">
    <property type="entry name" value="Cyt_c-like_dom"/>
</dbReference>
<evidence type="ECO:0000256" key="2">
    <source>
        <dbReference type="ARBA" id="ARBA00022723"/>
    </source>
</evidence>
<keyword evidence="1 4" id="KW-0349">Heme</keyword>
<dbReference type="PANTHER" id="PTHR30600:SF4">
    <property type="entry name" value="CYTOCHROME C DOMAIN-CONTAINING PROTEIN"/>
    <property type="match status" value="1"/>
</dbReference>
<protein>
    <submittedName>
        <fullName evidence="7">Di-heme oxidoredictase family protein</fullName>
    </submittedName>
</protein>
<evidence type="ECO:0000256" key="1">
    <source>
        <dbReference type="ARBA" id="ARBA00022617"/>
    </source>
</evidence>
<accession>A0A9X3YLQ5</accession>
<dbReference type="Gene3D" id="1.10.760.10">
    <property type="entry name" value="Cytochrome c-like domain"/>
    <property type="match status" value="1"/>
</dbReference>
<reference evidence="7" key="1">
    <citation type="submission" date="2023-02" db="EMBL/GenBank/DDBJ databases">
        <title>Tahibacter soli sp. nov. isolated from soil.</title>
        <authorList>
            <person name="Baek J.H."/>
            <person name="Lee J.K."/>
            <person name="Choi D.G."/>
            <person name="Jeon C.O."/>
        </authorList>
    </citation>
    <scope>NUCLEOTIDE SEQUENCE</scope>
    <source>
        <strain evidence="7">BL</strain>
    </source>
</reference>
<evidence type="ECO:0000256" key="4">
    <source>
        <dbReference type="PROSITE-ProRule" id="PRU00433"/>
    </source>
</evidence>
<dbReference type="GO" id="GO:0009055">
    <property type="term" value="F:electron transfer activity"/>
    <property type="evidence" value="ECO:0007669"/>
    <property type="project" value="InterPro"/>
</dbReference>
<evidence type="ECO:0000259" key="6">
    <source>
        <dbReference type="PROSITE" id="PS51007"/>
    </source>
</evidence>
<name>A0A9X3YLQ5_9GAMM</name>
<dbReference type="InterPro" id="IPR051395">
    <property type="entry name" value="Cytochrome_c_Peroxidase/MauG"/>
</dbReference>
<keyword evidence="5" id="KW-0732">Signal</keyword>
<keyword evidence="8" id="KW-1185">Reference proteome</keyword>
<evidence type="ECO:0000256" key="5">
    <source>
        <dbReference type="SAM" id="SignalP"/>
    </source>
</evidence>
<dbReference type="AlphaFoldDB" id="A0A9X3YLQ5"/>
<feature type="signal peptide" evidence="5">
    <location>
        <begin position="1"/>
        <end position="20"/>
    </location>
</feature>
<evidence type="ECO:0000256" key="3">
    <source>
        <dbReference type="ARBA" id="ARBA00023004"/>
    </source>
</evidence>
<dbReference type="Pfam" id="PF06537">
    <property type="entry name" value="DHOR"/>
    <property type="match status" value="1"/>
</dbReference>
<organism evidence="7 8">
    <name type="scientific">Tahibacter soli</name>
    <dbReference type="NCBI Taxonomy" id="2983605"/>
    <lineage>
        <taxon>Bacteria</taxon>
        <taxon>Pseudomonadati</taxon>
        <taxon>Pseudomonadota</taxon>
        <taxon>Gammaproteobacteria</taxon>
        <taxon>Lysobacterales</taxon>
        <taxon>Rhodanobacteraceae</taxon>
        <taxon>Tahibacter</taxon>
    </lineage>
</organism>
<feature type="domain" description="Cytochrome c" evidence="6">
    <location>
        <begin position="592"/>
        <end position="724"/>
    </location>
</feature>
<evidence type="ECO:0000313" key="8">
    <source>
        <dbReference type="Proteomes" id="UP001139971"/>
    </source>
</evidence>
<proteinExistence type="predicted"/>
<keyword evidence="3 4" id="KW-0408">Iron</keyword>
<dbReference type="PROSITE" id="PS51007">
    <property type="entry name" value="CYTC"/>
    <property type="match status" value="1"/>
</dbReference>
<dbReference type="GO" id="GO:0004130">
    <property type="term" value="F:cytochrome-c peroxidase activity"/>
    <property type="evidence" value="ECO:0007669"/>
    <property type="project" value="TreeGrafter"/>
</dbReference>
<dbReference type="GO" id="GO:0020037">
    <property type="term" value="F:heme binding"/>
    <property type="evidence" value="ECO:0007669"/>
    <property type="project" value="InterPro"/>
</dbReference>
<dbReference type="InterPro" id="IPR010538">
    <property type="entry name" value="DHOR"/>
</dbReference>
<dbReference type="EMBL" id="JAOVZO020000017">
    <property type="protein sequence ID" value="MDC8013555.1"/>
    <property type="molecule type" value="Genomic_DNA"/>
</dbReference>
<dbReference type="InterPro" id="IPR036909">
    <property type="entry name" value="Cyt_c-like_dom_sf"/>
</dbReference>
<gene>
    <name evidence="7" type="ORF">OD750_013515</name>
</gene>
<dbReference type="RefSeq" id="WP_263545761.1">
    <property type="nucleotide sequence ID" value="NZ_JAOVZO020000017.1"/>
</dbReference>
<evidence type="ECO:0000313" key="7">
    <source>
        <dbReference type="EMBL" id="MDC8013555.1"/>
    </source>
</evidence>
<dbReference type="PANTHER" id="PTHR30600">
    <property type="entry name" value="CYTOCHROME C PEROXIDASE-RELATED"/>
    <property type="match status" value="1"/>
</dbReference>
<dbReference type="SUPFAM" id="SSF46626">
    <property type="entry name" value="Cytochrome c"/>
    <property type="match status" value="1"/>
</dbReference>